<protein>
    <submittedName>
        <fullName evidence="1">Uncharacterized protein</fullName>
    </submittedName>
</protein>
<comment type="caution">
    <text evidence="1">The sequence shown here is derived from an EMBL/GenBank/DDBJ whole genome shotgun (WGS) entry which is preliminary data.</text>
</comment>
<accession>A0AAD8UQJ2</accession>
<reference evidence="1" key="1">
    <citation type="submission" date="2021-12" db="EMBL/GenBank/DDBJ databases">
        <title>Comparative genomics, transcriptomics and evolutionary studies reveal genomic signatures of adaptation to plant cell wall in hemibiotrophic fungi.</title>
        <authorList>
            <consortium name="DOE Joint Genome Institute"/>
            <person name="Baroncelli R."/>
            <person name="Diaz J.F."/>
            <person name="Benocci T."/>
            <person name="Peng M."/>
            <person name="Battaglia E."/>
            <person name="Haridas S."/>
            <person name="Andreopoulos W."/>
            <person name="Labutti K."/>
            <person name="Pangilinan J."/>
            <person name="Floch G.L."/>
            <person name="Makela M.R."/>
            <person name="Henrissat B."/>
            <person name="Grigoriev I.V."/>
            <person name="Crouch J.A."/>
            <person name="De Vries R.P."/>
            <person name="Sukno S.A."/>
            <person name="Thon M.R."/>
        </authorList>
    </citation>
    <scope>NUCLEOTIDE SEQUENCE</scope>
    <source>
        <strain evidence="1">CBS 112980</strain>
    </source>
</reference>
<evidence type="ECO:0000313" key="2">
    <source>
        <dbReference type="Proteomes" id="UP001244207"/>
    </source>
</evidence>
<evidence type="ECO:0000313" key="1">
    <source>
        <dbReference type="EMBL" id="KAK1726064.1"/>
    </source>
</evidence>
<proteinExistence type="predicted"/>
<dbReference type="AlphaFoldDB" id="A0AAD8UQJ2"/>
<organism evidence="1 2">
    <name type="scientific">Glomerella acutata</name>
    <name type="common">Colletotrichum acutatum</name>
    <dbReference type="NCBI Taxonomy" id="27357"/>
    <lineage>
        <taxon>Eukaryota</taxon>
        <taxon>Fungi</taxon>
        <taxon>Dikarya</taxon>
        <taxon>Ascomycota</taxon>
        <taxon>Pezizomycotina</taxon>
        <taxon>Sordariomycetes</taxon>
        <taxon>Hypocreomycetidae</taxon>
        <taxon>Glomerellales</taxon>
        <taxon>Glomerellaceae</taxon>
        <taxon>Colletotrichum</taxon>
        <taxon>Colletotrichum acutatum species complex</taxon>
    </lineage>
</organism>
<gene>
    <name evidence="1" type="ORF">BDZ83DRAFT_270851</name>
</gene>
<keyword evidence="2" id="KW-1185">Reference proteome</keyword>
<dbReference type="RefSeq" id="XP_060366119.1">
    <property type="nucleotide sequence ID" value="XM_060502054.1"/>
</dbReference>
<dbReference type="Proteomes" id="UP001244207">
    <property type="component" value="Unassembled WGS sequence"/>
</dbReference>
<sequence>MPWESRQRLTSARILNVGCGGCRLGFCKATSPSRYPLSFTYDHTHWKTRDPVRSPIDKPMRAGLVVGSVTTSEYLVLRGFECYNELGLAGSWSWFRHGARIGRRCPGHRVAEETAASTKTVCRNESFHHRSKYFGVRPCCKEFSVPSIC</sequence>
<dbReference type="GeneID" id="85385953"/>
<name>A0AAD8UQJ2_GLOAC</name>
<dbReference type="EMBL" id="JAHMHS010000035">
    <property type="protein sequence ID" value="KAK1726064.1"/>
    <property type="molecule type" value="Genomic_DNA"/>
</dbReference>